<keyword evidence="2 5" id="KW-0812">Transmembrane</keyword>
<keyword evidence="4 5" id="KW-0472">Membrane</keyword>
<dbReference type="Pfam" id="PF00916">
    <property type="entry name" value="Sulfate_transp"/>
    <property type="match status" value="1"/>
</dbReference>
<evidence type="ECO:0000256" key="1">
    <source>
        <dbReference type="ARBA" id="ARBA00004141"/>
    </source>
</evidence>
<evidence type="ECO:0000256" key="2">
    <source>
        <dbReference type="ARBA" id="ARBA00022692"/>
    </source>
</evidence>
<proteinExistence type="predicted"/>
<reference evidence="7 8" key="1">
    <citation type="submission" date="2019-08" db="EMBL/GenBank/DDBJ databases">
        <title>Draft genome sequence of Ulvibacter marinus type strain NBRC 109484.</title>
        <authorList>
            <person name="Kawano K."/>
            <person name="Ushijima N."/>
            <person name="Kihara M."/>
            <person name="Itoh H."/>
        </authorList>
    </citation>
    <scope>NUCLEOTIDE SEQUENCE [LARGE SCALE GENOMIC DNA]</scope>
    <source>
        <strain evidence="7 8">NBRC 109484</strain>
    </source>
</reference>
<protein>
    <submittedName>
        <fullName evidence="7">Membrane protein</fullName>
    </submittedName>
</protein>
<feature type="transmembrane region" description="Helical" evidence="5">
    <location>
        <begin position="367"/>
        <end position="385"/>
    </location>
</feature>
<evidence type="ECO:0000256" key="5">
    <source>
        <dbReference type="SAM" id="Phobius"/>
    </source>
</evidence>
<evidence type="ECO:0000313" key="7">
    <source>
        <dbReference type="EMBL" id="GER58072.1"/>
    </source>
</evidence>
<gene>
    <name evidence="7" type="ORF">ULMA_01800</name>
</gene>
<feature type="transmembrane region" description="Helical" evidence="5">
    <location>
        <begin position="202"/>
        <end position="224"/>
    </location>
</feature>
<dbReference type="InterPro" id="IPR011547">
    <property type="entry name" value="SLC26A/SulP_dom"/>
</dbReference>
<feature type="transmembrane region" description="Helical" evidence="5">
    <location>
        <begin position="48"/>
        <end position="67"/>
    </location>
</feature>
<evidence type="ECO:0000259" key="6">
    <source>
        <dbReference type="Pfam" id="PF00916"/>
    </source>
</evidence>
<keyword evidence="3 5" id="KW-1133">Transmembrane helix</keyword>
<evidence type="ECO:0000256" key="3">
    <source>
        <dbReference type="ARBA" id="ARBA00022989"/>
    </source>
</evidence>
<dbReference type="GO" id="GO:0055085">
    <property type="term" value="P:transmembrane transport"/>
    <property type="evidence" value="ECO:0007669"/>
    <property type="project" value="InterPro"/>
</dbReference>
<dbReference type="PANTHER" id="PTHR11814">
    <property type="entry name" value="SULFATE TRANSPORTER"/>
    <property type="match status" value="1"/>
</dbReference>
<feature type="transmembrane region" description="Helical" evidence="5">
    <location>
        <begin position="231"/>
        <end position="251"/>
    </location>
</feature>
<dbReference type="GO" id="GO:0016020">
    <property type="term" value="C:membrane"/>
    <property type="evidence" value="ECO:0007669"/>
    <property type="project" value="UniProtKB-SubCell"/>
</dbReference>
<feature type="transmembrane region" description="Helical" evidence="5">
    <location>
        <begin position="73"/>
        <end position="90"/>
    </location>
</feature>
<dbReference type="AlphaFoldDB" id="A0A5J4IV39"/>
<feature type="transmembrane region" description="Helical" evidence="5">
    <location>
        <begin position="332"/>
        <end position="355"/>
    </location>
</feature>
<feature type="domain" description="SLC26A/SulP transporter" evidence="6">
    <location>
        <begin position="44"/>
        <end position="430"/>
    </location>
</feature>
<accession>A0A5J4IV39</accession>
<comment type="caution">
    <text evidence="7">The sequence shown here is derived from an EMBL/GenBank/DDBJ whole genome shotgun (WGS) entry which is preliminary data.</text>
</comment>
<dbReference type="EMBL" id="BKCG01000001">
    <property type="protein sequence ID" value="GER58072.1"/>
    <property type="molecule type" value="Genomic_DNA"/>
</dbReference>
<feature type="transmembrane region" description="Helical" evidence="5">
    <location>
        <begin position="429"/>
        <end position="457"/>
    </location>
</feature>
<sequence>MLNNVPSITGRTIFSLLTNATSLNKTEAHYIILRMNNSNPFKNFKSDIPASIVVFFVALPLCLGIALASGAPLFSGLIAGIIGGVVVGSLSGSPLGVSGPAAGLAAIVLTAIGSLGGFENFLLAVVLGGVIQIIFGFLKAGVIGYYFPSSVIKGMLTGIGIIIILKQIPHFFGYDADPEGDFAFFQIDGENTFSEIFNTFNFISPGATIIAIIGLGILLLWSNYLSKKGKIFTLIQGPLVAVAAGIIYFIVTKDNETWGISSEHLVSVPVPDSVDSFLGQFSSPNFGAITNPAIWVTAFTIALVASLETLLCVEATDKLDPRKRVTPTNRELLAQGAGNILSGMVGGLPITQVIVRSSANIQSGGKTKMSAIIHGGLLLISVILIPNLLNKIPLSVLAAILLIVGYKLAKPALFKQMYQLGWKQFVPFIVTVVGIVFTDLLVGIGLGLAVGIVVILIKSFQNSHFLHIEDKSNGVHKIKMTLAEEVTFFNKGAILKELDSLPRDTFLELDVRKTRFLDNDIVEILEDFSEKARNRNIDITIISERGSVTNPDSFIQFFKLRPKTA</sequence>
<organism evidence="7 8">
    <name type="scientific">Patiriisocius marinus</name>
    <dbReference type="NCBI Taxonomy" id="1397112"/>
    <lineage>
        <taxon>Bacteria</taxon>
        <taxon>Pseudomonadati</taxon>
        <taxon>Bacteroidota</taxon>
        <taxon>Flavobacteriia</taxon>
        <taxon>Flavobacteriales</taxon>
        <taxon>Flavobacteriaceae</taxon>
        <taxon>Patiriisocius</taxon>
    </lineage>
</organism>
<dbReference type="Proteomes" id="UP000326509">
    <property type="component" value="Unassembled WGS sequence"/>
</dbReference>
<feature type="transmembrane region" description="Helical" evidence="5">
    <location>
        <begin position="392"/>
        <end position="409"/>
    </location>
</feature>
<keyword evidence="8" id="KW-1185">Reference proteome</keyword>
<feature type="transmembrane region" description="Helical" evidence="5">
    <location>
        <begin position="293"/>
        <end position="311"/>
    </location>
</feature>
<feature type="transmembrane region" description="Helical" evidence="5">
    <location>
        <begin position="145"/>
        <end position="165"/>
    </location>
</feature>
<dbReference type="InterPro" id="IPR001902">
    <property type="entry name" value="SLC26A/SulP_fam"/>
</dbReference>
<name>A0A5J4IV39_9FLAO</name>
<comment type="subcellular location">
    <subcellularLocation>
        <location evidence="1">Membrane</location>
        <topology evidence="1">Multi-pass membrane protein</topology>
    </subcellularLocation>
</comment>
<evidence type="ECO:0000256" key="4">
    <source>
        <dbReference type="ARBA" id="ARBA00023136"/>
    </source>
</evidence>
<evidence type="ECO:0000313" key="8">
    <source>
        <dbReference type="Proteomes" id="UP000326509"/>
    </source>
</evidence>